<dbReference type="PANTHER" id="PTHR35936:SF17">
    <property type="entry name" value="ARGININE-BINDING EXTRACELLULAR PROTEIN ARTP"/>
    <property type="match status" value="1"/>
</dbReference>
<dbReference type="GO" id="GO:0051470">
    <property type="term" value="P:ectoine transmembrane transport"/>
    <property type="evidence" value="ECO:0007669"/>
    <property type="project" value="InterPro"/>
</dbReference>
<dbReference type="InterPro" id="IPR014337">
    <property type="entry name" value="Ectoine_EhuB"/>
</dbReference>
<dbReference type="Proteomes" id="UP000016842">
    <property type="component" value="Unassembled WGS sequence"/>
</dbReference>
<dbReference type="NCBIfam" id="TIGR02995">
    <property type="entry name" value="ectoine_ehuB"/>
    <property type="match status" value="1"/>
</dbReference>
<dbReference type="Pfam" id="PF00497">
    <property type="entry name" value="SBP_bac_3"/>
    <property type="match status" value="1"/>
</dbReference>
<feature type="domain" description="Solute-binding protein family 3/N-terminal" evidence="3">
    <location>
        <begin position="38"/>
        <end position="271"/>
    </location>
</feature>
<gene>
    <name evidence="4" type="ORF">Q644_24075</name>
</gene>
<proteinExistence type="predicted"/>
<comment type="caution">
    <text evidence="4">The sequence shown here is derived from an EMBL/GenBank/DDBJ whole genome shotgun (WGS) entry which is preliminary data.</text>
</comment>
<evidence type="ECO:0000256" key="2">
    <source>
        <dbReference type="SAM" id="SignalP"/>
    </source>
</evidence>
<dbReference type="Gene3D" id="3.40.190.10">
    <property type="entry name" value="Periplasmic binding protein-like II"/>
    <property type="match status" value="2"/>
</dbReference>
<dbReference type="PANTHER" id="PTHR35936">
    <property type="entry name" value="MEMBRANE-BOUND LYTIC MUREIN TRANSGLYCOSYLASE F"/>
    <property type="match status" value="1"/>
</dbReference>
<accession>U4V7G7</accession>
<evidence type="ECO:0000313" key="5">
    <source>
        <dbReference type="Proteomes" id="UP000016842"/>
    </source>
</evidence>
<name>U4V7G7_9HYPH</name>
<feature type="signal peptide" evidence="2">
    <location>
        <begin position="1"/>
        <end position="26"/>
    </location>
</feature>
<organism evidence="4 5">
    <name type="scientific">Brucella intermedia 229E</name>
    <dbReference type="NCBI Taxonomy" id="1337887"/>
    <lineage>
        <taxon>Bacteria</taxon>
        <taxon>Pseudomonadati</taxon>
        <taxon>Pseudomonadota</taxon>
        <taxon>Alphaproteobacteria</taxon>
        <taxon>Hyphomicrobiales</taxon>
        <taxon>Brucellaceae</taxon>
        <taxon>Brucella/Ochrobactrum group</taxon>
        <taxon>Brucella</taxon>
    </lineage>
</organism>
<feature type="chain" id="PRO_5004656815" evidence="2">
    <location>
        <begin position="27"/>
        <end position="289"/>
    </location>
</feature>
<evidence type="ECO:0000313" key="4">
    <source>
        <dbReference type="EMBL" id="ERM00958.1"/>
    </source>
</evidence>
<evidence type="ECO:0000256" key="1">
    <source>
        <dbReference type="ARBA" id="ARBA00022729"/>
    </source>
</evidence>
<dbReference type="SUPFAM" id="SSF53850">
    <property type="entry name" value="Periplasmic binding protein-like II"/>
    <property type="match status" value="1"/>
</dbReference>
<dbReference type="SMART" id="SM00062">
    <property type="entry name" value="PBPb"/>
    <property type="match status" value="1"/>
</dbReference>
<dbReference type="GO" id="GO:0033294">
    <property type="term" value="F:ectoine binding"/>
    <property type="evidence" value="ECO:0007669"/>
    <property type="project" value="InterPro"/>
</dbReference>
<reference evidence="4 5" key="1">
    <citation type="journal article" date="2014" name="FEMS Microbiol. Lett.">
        <title>Genome sequencing analysis reveals virulence-related gene content of Ochrobactrum intermedium strain 229E, a urease-positive strain isolated from the human gastric niche.</title>
        <authorList>
            <person name="Kulkarni G.J."/>
            <person name="Shetty S."/>
            <person name="Dharne M.S."/>
            <person name="Shouche Y.S."/>
        </authorList>
    </citation>
    <scope>NUCLEOTIDE SEQUENCE [LARGE SCALE GENOMIC DNA]</scope>
    <source>
        <strain evidence="4 5">229E</strain>
    </source>
</reference>
<dbReference type="AlphaFoldDB" id="U4V7G7"/>
<dbReference type="PATRIC" id="fig|1337887.3.peg.3680"/>
<keyword evidence="1 2" id="KW-0732">Signal</keyword>
<sequence length="289" mass="31119">MRMKHLTISALFSAVAVLSLTLPSQAVTIEDLKGGAGFVRGGATANEVPYGYMDESGAAKGIGPDVAAAIFKKLGIEEIDWTVTPFGSLIPGLKAKRFEFVAAEQNVLPDRCKQVQFTVANSSYGEGLLVPKGNPKNIHSYEDIKKDPSLKVAIVSGADQIDFLHGMGIDESQIVMIQGNADAPSTVQTGRADAYAATELTVAKLVDNSPELEQAHPFTDPVVNGKSARSFGAFSFRPEDKEFYEAFNKALIEFKKTDDYKKILMTYGLSEESVEAARTVDTANLCNAK</sequence>
<dbReference type="InterPro" id="IPR001638">
    <property type="entry name" value="Solute-binding_3/MltF_N"/>
</dbReference>
<evidence type="ECO:0000259" key="3">
    <source>
        <dbReference type="SMART" id="SM00062"/>
    </source>
</evidence>
<protein>
    <submittedName>
        <fullName evidence="4">ABC transporter substrate-binding protein</fullName>
    </submittedName>
</protein>
<dbReference type="EMBL" id="ASXJ01000214">
    <property type="protein sequence ID" value="ERM00958.1"/>
    <property type="molecule type" value="Genomic_DNA"/>
</dbReference>